<sequence>MNITRIFSVLRQGGRYLHFLKTSKSLNYPELVKTAGICSTRHYTSSNTDQKEDSVIVKLLKKIPFLQIDSLRAKAAGYMLYENTVDNLNYLKFFEKFALPDTFYSWFVITELHVWMLSARVMADGSSGQILRNGVIEALWADTTQRMKKIGAVNPSETRKSTQELSEQFQAALVAYDEAINSDDIVLAGALWRRIYQKEYASPQHLESLINYVRKHISTLDQLNKEQIASVKAVVWDPL</sequence>
<gene>
    <name evidence="3" type="ORF">GWI33_011217</name>
</gene>
<evidence type="ECO:0000256" key="1">
    <source>
        <dbReference type="ARBA" id="ARBA00006407"/>
    </source>
</evidence>
<feature type="domain" description="Ubiquinol-cytochrome c chaperone" evidence="2">
    <location>
        <begin position="95"/>
        <end position="233"/>
    </location>
</feature>
<reference evidence="3" key="1">
    <citation type="submission" date="2020-08" db="EMBL/GenBank/DDBJ databases">
        <title>Genome sequencing and assembly of the red palm weevil Rhynchophorus ferrugineus.</title>
        <authorList>
            <person name="Dias G.B."/>
            <person name="Bergman C.M."/>
            <person name="Manee M."/>
        </authorList>
    </citation>
    <scope>NUCLEOTIDE SEQUENCE</scope>
    <source>
        <strain evidence="3">AA-2017</strain>
        <tissue evidence="3">Whole larva</tissue>
    </source>
</reference>
<protein>
    <recommendedName>
        <fullName evidence="2">Ubiquinol-cytochrome c chaperone domain-containing protein</fullName>
    </recommendedName>
</protein>
<dbReference type="PANTHER" id="PTHR12184:SF1">
    <property type="entry name" value="UBIQUINOL-CYTOCHROME-C REDUCTASE COMPLEX ASSEMBLY FACTOR 1"/>
    <property type="match status" value="1"/>
</dbReference>
<dbReference type="AlphaFoldDB" id="A0A834IAI7"/>
<dbReference type="OrthoDB" id="4007at2759"/>
<comment type="similarity">
    <text evidence="1">Belongs to the CBP3 family.</text>
</comment>
<keyword evidence="4" id="KW-1185">Reference proteome</keyword>
<dbReference type="InterPro" id="IPR007129">
    <property type="entry name" value="Ubiqinol_cyt_c_chaperone_CPB3"/>
</dbReference>
<dbReference type="InterPro" id="IPR021150">
    <property type="entry name" value="Ubiq_cyt_c_chap"/>
</dbReference>
<evidence type="ECO:0000259" key="2">
    <source>
        <dbReference type="Pfam" id="PF03981"/>
    </source>
</evidence>
<evidence type="ECO:0000313" key="3">
    <source>
        <dbReference type="EMBL" id="KAF7275841.1"/>
    </source>
</evidence>
<accession>A0A834IAI7</accession>
<dbReference type="EMBL" id="JAACXV010008975">
    <property type="protein sequence ID" value="KAF7275841.1"/>
    <property type="molecule type" value="Genomic_DNA"/>
</dbReference>
<dbReference type="GO" id="GO:0005739">
    <property type="term" value="C:mitochondrion"/>
    <property type="evidence" value="ECO:0007669"/>
    <property type="project" value="TreeGrafter"/>
</dbReference>
<dbReference type="PANTHER" id="PTHR12184">
    <property type="entry name" value="UBIQUINOL-CYTOCHROME C REDUCTASE COMPLEX ASSEMBLY FACTOR 1 FAMILY MEMBER"/>
    <property type="match status" value="1"/>
</dbReference>
<proteinExistence type="inferred from homology"/>
<dbReference type="GO" id="GO:0034551">
    <property type="term" value="P:mitochondrial respiratory chain complex III assembly"/>
    <property type="evidence" value="ECO:0007669"/>
    <property type="project" value="TreeGrafter"/>
</dbReference>
<comment type="caution">
    <text evidence="3">The sequence shown here is derived from an EMBL/GenBank/DDBJ whole genome shotgun (WGS) entry which is preliminary data.</text>
</comment>
<name>A0A834IAI7_RHYFE</name>
<evidence type="ECO:0000313" key="4">
    <source>
        <dbReference type="Proteomes" id="UP000625711"/>
    </source>
</evidence>
<dbReference type="Pfam" id="PF03981">
    <property type="entry name" value="Ubiq_cyt_C_chap"/>
    <property type="match status" value="1"/>
</dbReference>
<dbReference type="Proteomes" id="UP000625711">
    <property type="component" value="Unassembled WGS sequence"/>
</dbReference>
<organism evidence="3 4">
    <name type="scientific">Rhynchophorus ferrugineus</name>
    <name type="common">Red palm weevil</name>
    <name type="synonym">Curculio ferrugineus</name>
    <dbReference type="NCBI Taxonomy" id="354439"/>
    <lineage>
        <taxon>Eukaryota</taxon>
        <taxon>Metazoa</taxon>
        <taxon>Ecdysozoa</taxon>
        <taxon>Arthropoda</taxon>
        <taxon>Hexapoda</taxon>
        <taxon>Insecta</taxon>
        <taxon>Pterygota</taxon>
        <taxon>Neoptera</taxon>
        <taxon>Endopterygota</taxon>
        <taxon>Coleoptera</taxon>
        <taxon>Polyphaga</taxon>
        <taxon>Cucujiformia</taxon>
        <taxon>Curculionidae</taxon>
        <taxon>Dryophthorinae</taxon>
        <taxon>Rhynchophorus</taxon>
    </lineage>
</organism>